<keyword evidence="2" id="KW-1185">Reference proteome</keyword>
<proteinExistence type="predicted"/>
<evidence type="ECO:0000313" key="1">
    <source>
        <dbReference type="EMBL" id="KRY85618.1"/>
    </source>
</evidence>
<protein>
    <submittedName>
        <fullName evidence="1">Uncharacterized protein</fullName>
    </submittedName>
</protein>
<accession>A0A0V1FI47</accession>
<gene>
    <name evidence="1" type="ORF">T4D_9606</name>
</gene>
<organism evidence="1 2">
    <name type="scientific">Trichinella pseudospiralis</name>
    <name type="common">Parasitic roundworm</name>
    <dbReference type="NCBI Taxonomy" id="6337"/>
    <lineage>
        <taxon>Eukaryota</taxon>
        <taxon>Metazoa</taxon>
        <taxon>Ecdysozoa</taxon>
        <taxon>Nematoda</taxon>
        <taxon>Enoplea</taxon>
        <taxon>Dorylaimia</taxon>
        <taxon>Trichinellida</taxon>
        <taxon>Trichinellidae</taxon>
        <taxon>Trichinella</taxon>
    </lineage>
</organism>
<dbReference type="Proteomes" id="UP000054995">
    <property type="component" value="Unassembled WGS sequence"/>
</dbReference>
<dbReference type="EMBL" id="JYDT01000086">
    <property type="protein sequence ID" value="KRY85618.1"/>
    <property type="molecule type" value="Genomic_DNA"/>
</dbReference>
<comment type="caution">
    <text evidence="1">The sequence shown here is derived from an EMBL/GenBank/DDBJ whole genome shotgun (WGS) entry which is preliminary data.</text>
</comment>
<evidence type="ECO:0000313" key="2">
    <source>
        <dbReference type="Proteomes" id="UP000054995"/>
    </source>
</evidence>
<name>A0A0V1FI47_TRIPS</name>
<reference evidence="1 2" key="1">
    <citation type="submission" date="2015-01" db="EMBL/GenBank/DDBJ databases">
        <title>Evolution of Trichinella species and genotypes.</title>
        <authorList>
            <person name="Korhonen P.K."/>
            <person name="Edoardo P."/>
            <person name="Giuseppe L.R."/>
            <person name="Gasser R.B."/>
        </authorList>
    </citation>
    <scope>NUCLEOTIDE SEQUENCE [LARGE SCALE GENOMIC DNA]</scope>
    <source>
        <strain evidence="1">ISS470</strain>
    </source>
</reference>
<dbReference type="OrthoDB" id="10533238at2759"/>
<dbReference type="AlphaFoldDB" id="A0A0V1FI47"/>
<sequence>MYCIAVYGLRMAVALSSNDPVLILLRAKLGRDSALSAILLIKSSPRYFISIIQKFFITAQRKKVPKCCNWLAWANLSTLDNSASIL</sequence>